<keyword evidence="3" id="KW-0812">Transmembrane</keyword>
<evidence type="ECO:0000256" key="6">
    <source>
        <dbReference type="ARBA" id="ARBA00023136"/>
    </source>
</evidence>
<dbReference type="InterPro" id="IPR041491">
    <property type="entry name" value="TRPM_SLOG"/>
</dbReference>
<dbReference type="GO" id="GO:0005886">
    <property type="term" value="C:plasma membrane"/>
    <property type="evidence" value="ECO:0007669"/>
    <property type="project" value="TreeGrafter"/>
</dbReference>
<feature type="domain" description="TRPM-like" evidence="10">
    <location>
        <begin position="312"/>
        <end position="450"/>
    </location>
</feature>
<keyword evidence="4" id="KW-1133">Transmembrane helix</keyword>
<keyword evidence="5" id="KW-0406">Ion transport</keyword>
<accession>A0AAN8WNL8</accession>
<comment type="subcellular location">
    <subcellularLocation>
        <location evidence="1">Membrane</location>
        <topology evidence="1">Multi-pass membrane protein</topology>
    </subcellularLocation>
</comment>
<dbReference type="Proteomes" id="UP001381693">
    <property type="component" value="Unassembled WGS sequence"/>
</dbReference>
<proteinExistence type="predicted"/>
<dbReference type="InterPro" id="IPR050927">
    <property type="entry name" value="TRPM"/>
</dbReference>
<evidence type="ECO:0000259" key="10">
    <source>
        <dbReference type="Pfam" id="PF25508"/>
    </source>
</evidence>
<dbReference type="Pfam" id="PF18139">
    <property type="entry name" value="LSDAT_euk"/>
    <property type="match status" value="1"/>
</dbReference>
<evidence type="ECO:0000313" key="12">
    <source>
        <dbReference type="Proteomes" id="UP001381693"/>
    </source>
</evidence>
<evidence type="ECO:0000256" key="1">
    <source>
        <dbReference type="ARBA" id="ARBA00004141"/>
    </source>
</evidence>
<dbReference type="AlphaFoldDB" id="A0AAN8WNL8"/>
<dbReference type="GO" id="GO:0030001">
    <property type="term" value="P:metal ion transport"/>
    <property type="evidence" value="ECO:0007669"/>
    <property type="project" value="TreeGrafter"/>
</dbReference>
<keyword evidence="7" id="KW-0407">Ion channel</keyword>
<reference evidence="11 12" key="1">
    <citation type="submission" date="2023-11" db="EMBL/GenBank/DDBJ databases">
        <title>Halocaridina rubra genome assembly.</title>
        <authorList>
            <person name="Smith C."/>
        </authorList>
    </citation>
    <scope>NUCLEOTIDE SEQUENCE [LARGE SCALE GENOMIC DNA]</scope>
    <source>
        <strain evidence="11">EP-1</strain>
        <tissue evidence="11">Whole</tissue>
    </source>
</reference>
<dbReference type="PANTHER" id="PTHR13800:SF1">
    <property type="entry name" value="TRANSIENT RECEPTOR POTENTIAL CATION CHANNEL TRPM"/>
    <property type="match status" value="1"/>
</dbReference>
<comment type="caution">
    <text evidence="11">The sequence shown here is derived from an EMBL/GenBank/DDBJ whole genome shotgun (WGS) entry which is preliminary data.</text>
</comment>
<dbReference type="Pfam" id="PF25508">
    <property type="entry name" value="TRPM2"/>
    <property type="match status" value="2"/>
</dbReference>
<sequence>MIEGGPQTIRQVLEYVTDSPPVPVIVCDGTGRAADILAFVHKHTTNGLQMIEANRDTICVTLERIFDIRPVQAEKLFAEVIQCMRKRDLITVFRLKEGSELDQSILSALLHAQRLNPPEQLSLALTWNRVDIARSHVFNEDVEWPLGALEQAMMDALVNDRIEFVKLLLEQGVTMHKFLTIHRLEELYNSKRGPANTLRYIIRDVKKNLPRDYRYSLIDIGLVINKLMGGAYSYDWFLSAFHSYVFHPISHMTFSYIFEVNDLILQRKTKRRISLYTRRKFRSLYENALSLSPRLHRNNSSIFQAGKNILKNAHSSPKSYSSHDAIHSDYEFDYPFSELLVWAVLTKRQGMAMLMWQHGEEAIAKALVAAKLYKALAHEAADDDLETEVYEELRSYAKEFESLALQVLDYCYQQDDERAHQLLTYELKNWSKQTCLSLAVAVNHRALLSHPCCQILLADLWLGGLRTRKNTNIKVMFSLLFPPLIPVLGFRSREELKTMPQTREEHQYDDQGRSSGSESDTDSDDDNMDLGKEHDPEAQLVNSVSHLSHPVSPTLQTEAPLCNSNTTLPHSSTISAPPPLPHLIESIDTRSAPVVSQNGISSNSFSLNDSPIYADLHSKQLPARIKFYEFYNAPITKFWAHSVSISDEL</sequence>
<keyword evidence="12" id="KW-1185">Reference proteome</keyword>
<dbReference type="InterPro" id="IPR057366">
    <property type="entry name" value="TRPM-like"/>
</dbReference>
<gene>
    <name evidence="11" type="primary">TRPM7_1</name>
    <name evidence="11" type="ORF">SK128_015068</name>
</gene>
<keyword evidence="11" id="KW-0675">Receptor</keyword>
<evidence type="ECO:0000256" key="7">
    <source>
        <dbReference type="ARBA" id="ARBA00023303"/>
    </source>
</evidence>
<dbReference type="GO" id="GO:0005261">
    <property type="term" value="F:monoatomic cation channel activity"/>
    <property type="evidence" value="ECO:0007669"/>
    <property type="project" value="TreeGrafter"/>
</dbReference>
<evidence type="ECO:0000256" key="3">
    <source>
        <dbReference type="ARBA" id="ARBA00022692"/>
    </source>
</evidence>
<keyword evidence="2" id="KW-0813">Transport</keyword>
<evidence type="ECO:0000259" key="9">
    <source>
        <dbReference type="Pfam" id="PF18139"/>
    </source>
</evidence>
<feature type="region of interest" description="Disordered" evidence="8">
    <location>
        <begin position="498"/>
        <end position="533"/>
    </location>
</feature>
<protein>
    <submittedName>
        <fullName evidence="11">Transient receptor putative cation channel subfamily M member 7</fullName>
    </submittedName>
</protein>
<feature type="compositionally biased region" description="Basic and acidic residues" evidence="8">
    <location>
        <begin position="498"/>
        <end position="512"/>
    </location>
</feature>
<evidence type="ECO:0000313" key="11">
    <source>
        <dbReference type="EMBL" id="KAK7065328.1"/>
    </source>
</evidence>
<evidence type="ECO:0000256" key="5">
    <source>
        <dbReference type="ARBA" id="ARBA00023065"/>
    </source>
</evidence>
<feature type="domain" description="TRPM-like" evidence="10">
    <location>
        <begin position="137"/>
        <end position="205"/>
    </location>
</feature>
<evidence type="ECO:0000256" key="2">
    <source>
        <dbReference type="ARBA" id="ARBA00022448"/>
    </source>
</evidence>
<evidence type="ECO:0000256" key="8">
    <source>
        <dbReference type="SAM" id="MobiDB-lite"/>
    </source>
</evidence>
<evidence type="ECO:0000256" key="4">
    <source>
        <dbReference type="ARBA" id="ARBA00022989"/>
    </source>
</evidence>
<name>A0AAN8WNL8_HALRR</name>
<dbReference type="PANTHER" id="PTHR13800">
    <property type="entry name" value="TRANSIENT RECEPTOR POTENTIAL CATION CHANNEL, SUBFAMILY M, MEMBER 6"/>
    <property type="match status" value="1"/>
</dbReference>
<feature type="domain" description="TRPM SLOG" evidence="9">
    <location>
        <begin position="2"/>
        <end position="83"/>
    </location>
</feature>
<organism evidence="11 12">
    <name type="scientific">Halocaridina rubra</name>
    <name type="common">Hawaiian red shrimp</name>
    <dbReference type="NCBI Taxonomy" id="373956"/>
    <lineage>
        <taxon>Eukaryota</taxon>
        <taxon>Metazoa</taxon>
        <taxon>Ecdysozoa</taxon>
        <taxon>Arthropoda</taxon>
        <taxon>Crustacea</taxon>
        <taxon>Multicrustacea</taxon>
        <taxon>Malacostraca</taxon>
        <taxon>Eumalacostraca</taxon>
        <taxon>Eucarida</taxon>
        <taxon>Decapoda</taxon>
        <taxon>Pleocyemata</taxon>
        <taxon>Caridea</taxon>
        <taxon>Atyoidea</taxon>
        <taxon>Atyidae</taxon>
        <taxon>Halocaridina</taxon>
    </lineage>
</organism>
<feature type="compositionally biased region" description="Acidic residues" evidence="8">
    <location>
        <begin position="519"/>
        <end position="528"/>
    </location>
</feature>
<dbReference type="EMBL" id="JAXCGZ010020812">
    <property type="protein sequence ID" value="KAK7065328.1"/>
    <property type="molecule type" value="Genomic_DNA"/>
</dbReference>
<keyword evidence="6" id="KW-0472">Membrane</keyword>